<dbReference type="OrthoDB" id="7328659at2"/>
<gene>
    <name evidence="2" type="ORF">C7443_10148</name>
</gene>
<organism evidence="2 3">
    <name type="scientific">Plasticicumulans acidivorans</name>
    <dbReference type="NCBI Taxonomy" id="886464"/>
    <lineage>
        <taxon>Bacteria</taxon>
        <taxon>Pseudomonadati</taxon>
        <taxon>Pseudomonadota</taxon>
        <taxon>Gammaproteobacteria</taxon>
        <taxon>Candidatus Competibacteraceae</taxon>
        <taxon>Plasticicumulans</taxon>
    </lineage>
</organism>
<dbReference type="PANTHER" id="PTHR30035:SF1">
    <property type="entry name" value="AB HYDROLASE-1 DOMAIN-CONTAINING PROTEIN"/>
    <property type="match status" value="1"/>
</dbReference>
<evidence type="ECO:0000313" key="3">
    <source>
        <dbReference type="Proteomes" id="UP000246569"/>
    </source>
</evidence>
<proteinExistence type="predicted"/>
<name>A0A317N076_9GAMM</name>
<dbReference type="InterPro" id="IPR007428">
    <property type="entry name" value="MlaA"/>
</dbReference>
<dbReference type="GO" id="GO:0016020">
    <property type="term" value="C:membrane"/>
    <property type="evidence" value="ECO:0007669"/>
    <property type="project" value="InterPro"/>
</dbReference>
<keyword evidence="1" id="KW-0732">Signal</keyword>
<dbReference type="RefSeq" id="WP_110016570.1">
    <property type="nucleotide sequence ID" value="NZ_QGTJ01000001.1"/>
</dbReference>
<comment type="caution">
    <text evidence="2">The sequence shown here is derived from an EMBL/GenBank/DDBJ whole genome shotgun (WGS) entry which is preliminary data.</text>
</comment>
<dbReference type="Gene3D" id="3.40.50.1820">
    <property type="entry name" value="alpha/beta hydrolase"/>
    <property type="match status" value="1"/>
</dbReference>
<protein>
    <recommendedName>
        <fullName evidence="4">AB hydrolase-1 domain-containing protein</fullName>
    </recommendedName>
</protein>
<feature type="chain" id="PRO_5016336568" description="AB hydrolase-1 domain-containing protein" evidence="1">
    <location>
        <begin position="22"/>
        <end position="434"/>
    </location>
</feature>
<dbReference type="InterPro" id="IPR029058">
    <property type="entry name" value="AB_hydrolase_fold"/>
</dbReference>
<dbReference type="EMBL" id="QGTJ01000001">
    <property type="protein sequence ID" value="PWV65564.1"/>
    <property type="molecule type" value="Genomic_DNA"/>
</dbReference>
<accession>A0A317N076</accession>
<dbReference type="PANTHER" id="PTHR30035">
    <property type="entry name" value="LIPOPROTEIN VACJ-RELATED"/>
    <property type="match status" value="1"/>
</dbReference>
<reference evidence="2 3" key="1">
    <citation type="submission" date="2018-05" db="EMBL/GenBank/DDBJ databases">
        <title>Genomic Encyclopedia of Type Strains, Phase IV (KMG-IV): sequencing the most valuable type-strain genomes for metagenomic binning, comparative biology and taxonomic classification.</title>
        <authorList>
            <person name="Goeker M."/>
        </authorList>
    </citation>
    <scope>NUCLEOTIDE SEQUENCE [LARGE SCALE GENOMIC DNA]</scope>
    <source>
        <strain evidence="2 3">DSM 23606</strain>
    </source>
</reference>
<keyword evidence="3" id="KW-1185">Reference proteome</keyword>
<dbReference type="SUPFAM" id="SSF53474">
    <property type="entry name" value="alpha/beta-Hydrolases"/>
    <property type="match status" value="1"/>
</dbReference>
<evidence type="ECO:0008006" key="4">
    <source>
        <dbReference type="Google" id="ProtNLM"/>
    </source>
</evidence>
<feature type="signal peptide" evidence="1">
    <location>
        <begin position="1"/>
        <end position="21"/>
    </location>
</feature>
<evidence type="ECO:0000256" key="1">
    <source>
        <dbReference type="SAM" id="SignalP"/>
    </source>
</evidence>
<dbReference type="Proteomes" id="UP000246569">
    <property type="component" value="Unassembled WGS sequence"/>
</dbReference>
<dbReference type="AlphaFoldDB" id="A0A317N076"/>
<evidence type="ECO:0000313" key="2">
    <source>
        <dbReference type="EMBL" id="PWV65564.1"/>
    </source>
</evidence>
<sequence length="434" mass="46959">MTPLPRLLACCLLLLLPLAHAAPPTRPVPEDPLLATISGVAAEGGLLPADDVPTVEYEYVRYPWRPVPDVLWFAGTMRYTVAAQPGAAPLAFVIAGTGADADSSSMRTLRRALYQAGWHVVTVPSPTHASFIVAASQRSLPGYLFGDVDDLYAVLQDLRERLAGQLQISAVDLVGFSLGGTQAGLLAARDAQEHRLGLRRVVLVNPAVSLWNSVSRLDALLEDNIPGGLAHFDVFVDDIFERFAAVYSSSEDMTFDAEFVFHTLGRGRQASDAIGALIGAAFRLSEASMLFVADVMRDAGFLKPAGYPLQTSDSLSGYLRVSAGVSFRDYVRRFLLPQVQRERPALTLDRLIDESSLMQVGGFLRRSPDIGVVTNADDIILGRDEVDWLRTTFGRRARIHAHGGHGGNLARPEFLADVIALLGAPRTEVAHASH</sequence>